<accession>A0A6V8SP22</accession>
<sequence>MSLISGTITDKKGTPMEGVYVSLKDSEFEDMFSTFTNENGEYFLEAADGYYPYMYAVREYAENYLEFWCQNINLSENTVINASIDKLEIYGLHCFEIKGGYPALTIYFRPMSLVKQKAGQSNICPDITSDSIKISINGNQSKILHLNKVEEYVGNSCIYAYLLQATLPDKLLPTDKNLLDVQILDLDCFFGQASLFF</sequence>
<organism evidence="1 2">
    <name type="scientific">Clostridium fungisolvens</name>
    <dbReference type="NCBI Taxonomy" id="1604897"/>
    <lineage>
        <taxon>Bacteria</taxon>
        <taxon>Bacillati</taxon>
        <taxon>Bacillota</taxon>
        <taxon>Clostridia</taxon>
        <taxon>Eubacteriales</taxon>
        <taxon>Clostridiaceae</taxon>
        <taxon>Clostridium</taxon>
    </lineage>
</organism>
<proteinExistence type="predicted"/>
<gene>
    <name evidence="1" type="ORF">bsdtw1_02716</name>
</gene>
<reference evidence="1 2" key="1">
    <citation type="submission" date="2020-07" db="EMBL/GenBank/DDBJ databases">
        <title>A new beta-1,3-glucan-decomposing anaerobic bacterium isolated from anoxic soil subjected to biological soil disinfestation.</title>
        <authorList>
            <person name="Ueki A."/>
            <person name="Tonouchi A."/>
        </authorList>
    </citation>
    <scope>NUCLEOTIDE SEQUENCE [LARGE SCALE GENOMIC DNA]</scope>
    <source>
        <strain evidence="1 2">TW1</strain>
    </source>
</reference>
<evidence type="ECO:0000313" key="1">
    <source>
        <dbReference type="EMBL" id="GFP76613.1"/>
    </source>
</evidence>
<keyword evidence="2" id="KW-1185">Reference proteome</keyword>
<dbReference type="Gene3D" id="2.60.40.1120">
    <property type="entry name" value="Carboxypeptidase-like, regulatory domain"/>
    <property type="match status" value="1"/>
</dbReference>
<dbReference type="AlphaFoldDB" id="A0A6V8SP22"/>
<dbReference type="RefSeq" id="WP_183278030.1">
    <property type="nucleotide sequence ID" value="NZ_BLZR01000001.1"/>
</dbReference>
<protein>
    <recommendedName>
        <fullName evidence="3">Carboxypeptidase regulatory-like domain-containing protein</fullName>
    </recommendedName>
</protein>
<dbReference type="SUPFAM" id="SSF49464">
    <property type="entry name" value="Carboxypeptidase regulatory domain-like"/>
    <property type="match status" value="1"/>
</dbReference>
<evidence type="ECO:0000313" key="2">
    <source>
        <dbReference type="Proteomes" id="UP000580568"/>
    </source>
</evidence>
<dbReference type="Pfam" id="PF13620">
    <property type="entry name" value="CarboxypepD_reg"/>
    <property type="match status" value="1"/>
</dbReference>
<comment type="caution">
    <text evidence="1">The sequence shown here is derived from an EMBL/GenBank/DDBJ whole genome shotgun (WGS) entry which is preliminary data.</text>
</comment>
<dbReference type="InterPro" id="IPR008969">
    <property type="entry name" value="CarboxyPept-like_regulatory"/>
</dbReference>
<name>A0A6V8SP22_9CLOT</name>
<dbReference type="EMBL" id="BLZR01000001">
    <property type="protein sequence ID" value="GFP76613.1"/>
    <property type="molecule type" value="Genomic_DNA"/>
</dbReference>
<dbReference type="Proteomes" id="UP000580568">
    <property type="component" value="Unassembled WGS sequence"/>
</dbReference>
<evidence type="ECO:0008006" key="3">
    <source>
        <dbReference type="Google" id="ProtNLM"/>
    </source>
</evidence>